<proteinExistence type="predicted"/>
<dbReference type="PROSITE" id="PS50048">
    <property type="entry name" value="ZN2_CY6_FUNGAL_2"/>
    <property type="match status" value="1"/>
</dbReference>
<evidence type="ECO:0000313" key="9">
    <source>
        <dbReference type="EMBL" id="KAL1639574.1"/>
    </source>
</evidence>
<evidence type="ECO:0000256" key="3">
    <source>
        <dbReference type="ARBA" id="ARBA00023015"/>
    </source>
</evidence>
<gene>
    <name evidence="9" type="ORF">SLS58_007773</name>
</gene>
<dbReference type="Gene3D" id="4.10.240.10">
    <property type="entry name" value="Zn(2)-C6 fungal-type DNA-binding domain"/>
    <property type="match status" value="1"/>
</dbReference>
<dbReference type="CDD" id="cd12148">
    <property type="entry name" value="fungal_TF_MHR"/>
    <property type="match status" value="1"/>
</dbReference>
<evidence type="ECO:0000256" key="4">
    <source>
        <dbReference type="ARBA" id="ARBA00023125"/>
    </source>
</evidence>
<keyword evidence="3" id="KW-0805">Transcription regulation</keyword>
<dbReference type="Proteomes" id="UP001521184">
    <property type="component" value="Unassembled WGS sequence"/>
</dbReference>
<dbReference type="InterPro" id="IPR036864">
    <property type="entry name" value="Zn2-C6_fun-type_DNA-bd_sf"/>
</dbReference>
<dbReference type="InterPro" id="IPR007219">
    <property type="entry name" value="XnlR_reg_dom"/>
</dbReference>
<evidence type="ECO:0000256" key="6">
    <source>
        <dbReference type="ARBA" id="ARBA00023242"/>
    </source>
</evidence>
<reference evidence="9 10" key="1">
    <citation type="journal article" date="2023" name="Plant Dis.">
        <title>First Report of Diplodia intermedia Causing Canker and Dieback Diseases on Apple Trees in Canada.</title>
        <authorList>
            <person name="Ellouze W."/>
            <person name="Ilyukhin E."/>
            <person name="Sulman M."/>
            <person name="Ali S."/>
        </authorList>
    </citation>
    <scope>NUCLEOTIDE SEQUENCE [LARGE SCALE GENOMIC DNA]</scope>
    <source>
        <strain evidence="9 10">M45-28</strain>
    </source>
</reference>
<evidence type="ECO:0000256" key="1">
    <source>
        <dbReference type="ARBA" id="ARBA00004123"/>
    </source>
</evidence>
<keyword evidence="2" id="KW-0479">Metal-binding</keyword>
<dbReference type="SUPFAM" id="SSF57701">
    <property type="entry name" value="Zn2/Cys6 DNA-binding domain"/>
    <property type="match status" value="1"/>
</dbReference>
<evidence type="ECO:0000313" key="10">
    <source>
        <dbReference type="Proteomes" id="UP001521184"/>
    </source>
</evidence>
<evidence type="ECO:0000256" key="5">
    <source>
        <dbReference type="ARBA" id="ARBA00023163"/>
    </source>
</evidence>
<dbReference type="PANTHER" id="PTHR31845:SF37">
    <property type="entry name" value="TRANSCRIPTION FACTOR DOMAIN-CONTAINING PROTEIN"/>
    <property type="match status" value="1"/>
</dbReference>
<dbReference type="EMBL" id="JAKEKT020000061">
    <property type="protein sequence ID" value="KAL1639574.1"/>
    <property type="molecule type" value="Genomic_DNA"/>
</dbReference>
<dbReference type="InterPro" id="IPR051089">
    <property type="entry name" value="prtT"/>
</dbReference>
<feature type="compositionally biased region" description="Polar residues" evidence="7">
    <location>
        <begin position="69"/>
        <end position="79"/>
    </location>
</feature>
<name>A0ABR3TJA1_9PEZI</name>
<feature type="domain" description="Zn(2)-C6 fungal-type" evidence="8">
    <location>
        <begin position="6"/>
        <end position="38"/>
    </location>
</feature>
<accession>A0ABR3TJA1</accession>
<keyword evidence="4" id="KW-0238">DNA-binding</keyword>
<evidence type="ECO:0000256" key="7">
    <source>
        <dbReference type="SAM" id="MobiDB-lite"/>
    </source>
</evidence>
<organism evidence="9 10">
    <name type="scientific">Diplodia intermedia</name>
    <dbReference type="NCBI Taxonomy" id="856260"/>
    <lineage>
        <taxon>Eukaryota</taxon>
        <taxon>Fungi</taxon>
        <taxon>Dikarya</taxon>
        <taxon>Ascomycota</taxon>
        <taxon>Pezizomycotina</taxon>
        <taxon>Dothideomycetes</taxon>
        <taxon>Dothideomycetes incertae sedis</taxon>
        <taxon>Botryosphaeriales</taxon>
        <taxon>Botryosphaeriaceae</taxon>
        <taxon>Diplodia</taxon>
    </lineage>
</organism>
<keyword evidence="6" id="KW-0539">Nucleus</keyword>
<evidence type="ECO:0000256" key="2">
    <source>
        <dbReference type="ARBA" id="ARBA00022723"/>
    </source>
</evidence>
<dbReference type="CDD" id="cd00067">
    <property type="entry name" value="GAL4"/>
    <property type="match status" value="1"/>
</dbReference>
<dbReference type="InterPro" id="IPR001138">
    <property type="entry name" value="Zn2Cys6_DnaBD"/>
</dbReference>
<comment type="subcellular location">
    <subcellularLocation>
        <location evidence="1">Nucleus</location>
    </subcellularLocation>
</comment>
<dbReference type="PANTHER" id="PTHR31845">
    <property type="entry name" value="FINGER DOMAIN PROTEIN, PUTATIVE-RELATED"/>
    <property type="match status" value="1"/>
</dbReference>
<dbReference type="SMART" id="SM00066">
    <property type="entry name" value="GAL4"/>
    <property type="match status" value="1"/>
</dbReference>
<comment type="caution">
    <text evidence="9">The sequence shown here is derived from an EMBL/GenBank/DDBJ whole genome shotgun (WGS) entry which is preliminary data.</text>
</comment>
<protein>
    <recommendedName>
        <fullName evidence="8">Zn(2)-C6 fungal-type domain-containing protein</fullName>
    </recommendedName>
</protein>
<feature type="region of interest" description="Disordered" evidence="7">
    <location>
        <begin position="68"/>
        <end position="95"/>
    </location>
</feature>
<dbReference type="Pfam" id="PF04082">
    <property type="entry name" value="Fungal_trans"/>
    <property type="match status" value="1"/>
</dbReference>
<keyword evidence="5" id="KW-0804">Transcription</keyword>
<evidence type="ECO:0000259" key="8">
    <source>
        <dbReference type="PROSITE" id="PS50048"/>
    </source>
</evidence>
<keyword evidence="10" id="KW-1185">Reference proteome</keyword>
<sequence length="509" mass="56375">MSLTKTCQNCFRAKIRCDRTQSNDACDRCHRLRKQCVFRPSTRRYNSQMRDSRIEALEAQVRELLGSGRTASSSGNSLSPEPQPAPASDPDDDAIDQGLLSMQQADVLVNIFKTRLTPHFPFVVLPAHVSAAQLRFEKPFLFLAVLAAASFDDMPVQRQLGHLLKQAVNERILASGSLTFEVLQGLLVYLAWSHYHTRPRLYSQYLQLAVSIVVDLRLDREPVAARKTYAGSHRNPLTESAQPSRSADEQRAAAGCFYLSSTIANLLQKLNTIPYTDYMAECCMSLATRAEAPTDKYLYYMVRLQHIIESIDFMTSQQQHQPMVDDEAATNAAIYAVQAELGALRASLPFELSESSLSAGKSLLDAYLTLPIRAETAFNNSEWIQLSFGLTVAARLAVASTTVGSSNLVTDQQKQAVSTMSQLRAALSISNALRAIAQRVGALGGATNNNQTDAPQQGESGANANVFAQYEQRIRRIQQWFEVLSAPARREQLQQLNRTRSSSNPQPQP</sequence>